<proteinExistence type="predicted"/>
<evidence type="ECO:0000256" key="1">
    <source>
        <dbReference type="SAM" id="SignalP"/>
    </source>
</evidence>
<evidence type="ECO:0000313" key="3">
    <source>
        <dbReference type="Proteomes" id="UP001174909"/>
    </source>
</evidence>
<accession>A0AA35SBV0</accession>
<feature type="signal peptide" evidence="1">
    <location>
        <begin position="1"/>
        <end position="22"/>
    </location>
</feature>
<sequence length="102" mass="11391">MGTARAVLLLLFLMPSVYYTEAKKFYQQESPPKQKSDCLCEGSSCYVSPDNFWCLKKQMCSNYIIILNGEKFNVDIENGFIVIENVSNLTISGGESGSVIEC</sequence>
<evidence type="ECO:0000313" key="2">
    <source>
        <dbReference type="EMBL" id="CAI8027230.1"/>
    </source>
</evidence>
<organism evidence="2 3">
    <name type="scientific">Geodia barretti</name>
    <name type="common">Barrett's horny sponge</name>
    <dbReference type="NCBI Taxonomy" id="519541"/>
    <lineage>
        <taxon>Eukaryota</taxon>
        <taxon>Metazoa</taxon>
        <taxon>Porifera</taxon>
        <taxon>Demospongiae</taxon>
        <taxon>Heteroscleromorpha</taxon>
        <taxon>Tetractinellida</taxon>
        <taxon>Astrophorina</taxon>
        <taxon>Geodiidae</taxon>
        <taxon>Geodia</taxon>
    </lineage>
</organism>
<keyword evidence="1" id="KW-0732">Signal</keyword>
<gene>
    <name evidence="2" type="ORF">GBAR_LOCUS15584</name>
</gene>
<dbReference type="AlphaFoldDB" id="A0AA35SBV0"/>
<keyword evidence="3" id="KW-1185">Reference proteome</keyword>
<reference evidence="2" key="1">
    <citation type="submission" date="2023-03" db="EMBL/GenBank/DDBJ databases">
        <authorList>
            <person name="Steffen K."/>
            <person name="Cardenas P."/>
        </authorList>
    </citation>
    <scope>NUCLEOTIDE SEQUENCE</scope>
</reference>
<dbReference type="EMBL" id="CASHTH010002265">
    <property type="protein sequence ID" value="CAI8027230.1"/>
    <property type="molecule type" value="Genomic_DNA"/>
</dbReference>
<feature type="chain" id="PRO_5041216367" evidence="1">
    <location>
        <begin position="23"/>
        <end position="102"/>
    </location>
</feature>
<protein>
    <submittedName>
        <fullName evidence="2">Uncharacterized protein</fullName>
    </submittedName>
</protein>
<comment type="caution">
    <text evidence="2">The sequence shown here is derived from an EMBL/GenBank/DDBJ whole genome shotgun (WGS) entry which is preliminary data.</text>
</comment>
<dbReference type="Proteomes" id="UP001174909">
    <property type="component" value="Unassembled WGS sequence"/>
</dbReference>
<feature type="non-terminal residue" evidence="2">
    <location>
        <position position="102"/>
    </location>
</feature>
<name>A0AA35SBV0_GEOBA</name>